<dbReference type="GO" id="GO:0004386">
    <property type="term" value="F:helicase activity"/>
    <property type="evidence" value="ECO:0007669"/>
    <property type="project" value="UniProtKB-KW"/>
</dbReference>
<keyword evidence="2" id="KW-1185">Reference proteome</keyword>
<keyword evidence="1" id="KW-0547">Nucleotide-binding</keyword>
<evidence type="ECO:0000313" key="1">
    <source>
        <dbReference type="EMBL" id="BAO81246.1"/>
    </source>
</evidence>
<dbReference type="AlphaFoldDB" id="A0A060NH92"/>
<sequence>MLLFKVLNGPQCSSGRMRFISVCDTLDMGIDNARLSDVTLKARPAFAQVMPKASKSSHGFCGVGGEACSQISHGTKMLV</sequence>
<dbReference type="KEGG" id="cbaa:SRAA_1392"/>
<dbReference type="Proteomes" id="UP000067461">
    <property type="component" value="Chromosome"/>
</dbReference>
<keyword evidence="1" id="KW-0378">Hydrolase</keyword>
<keyword evidence="1" id="KW-0347">Helicase</keyword>
<proteinExistence type="predicted"/>
<organism evidence="1 2">
    <name type="scientific">Serpentinimonas raichei</name>
    <dbReference type="NCBI Taxonomy" id="1458425"/>
    <lineage>
        <taxon>Bacteria</taxon>
        <taxon>Pseudomonadati</taxon>
        <taxon>Pseudomonadota</taxon>
        <taxon>Betaproteobacteria</taxon>
        <taxon>Burkholderiales</taxon>
        <taxon>Comamonadaceae</taxon>
        <taxon>Serpentinimonas</taxon>
    </lineage>
</organism>
<dbReference type="STRING" id="1458425.SRAA_1392"/>
<dbReference type="EMBL" id="AP014568">
    <property type="protein sequence ID" value="BAO81246.1"/>
    <property type="molecule type" value="Genomic_DNA"/>
</dbReference>
<protein>
    <submittedName>
        <fullName evidence="1">Distinct helicase family with a unique C-terminal domain including a metal-binding cysteine cluster</fullName>
    </submittedName>
</protein>
<evidence type="ECO:0000313" key="2">
    <source>
        <dbReference type="Proteomes" id="UP000067461"/>
    </source>
</evidence>
<dbReference type="HOGENOM" id="CLU_2600012_0_0_4"/>
<name>A0A060NH92_9BURK</name>
<gene>
    <name evidence="1" type="ORF">SRAA_1392</name>
</gene>
<reference evidence="1 2" key="1">
    <citation type="journal article" date="2014" name="Nat. Commun.">
        <title>Physiological and genomic features of highly alkaliphilic hydrogen-utilizing Betaproteobacteria from a continental serpentinizing site.</title>
        <authorList>
            <person name="Suzuki S."/>
            <person name="Kuenen J.G."/>
            <person name="Schipper K."/>
            <person name="van der Velde S."/>
            <person name="Ishii S."/>
            <person name="Wu A."/>
            <person name="Sorokin D.Y."/>
            <person name="Tenney A."/>
            <person name="Meng X.Y."/>
            <person name="Morrill P.L."/>
            <person name="Kamagata Y."/>
            <person name="Muyzer G."/>
            <person name="Nealson K.H."/>
        </authorList>
    </citation>
    <scope>NUCLEOTIDE SEQUENCE [LARGE SCALE GENOMIC DNA]</scope>
    <source>
        <strain evidence="1 2">A1</strain>
    </source>
</reference>
<keyword evidence="1" id="KW-0067">ATP-binding</keyword>
<accession>A0A060NH92</accession>